<dbReference type="RefSeq" id="WP_342021133.1">
    <property type="nucleotide sequence ID" value="NZ_JBBYAK010000002.1"/>
</dbReference>
<dbReference type="EMBL" id="JBBYAK010000002">
    <property type="protein sequence ID" value="MEL3959497.1"/>
    <property type="molecule type" value="Genomic_DNA"/>
</dbReference>
<dbReference type="InterPro" id="IPR011010">
    <property type="entry name" value="DNA_brk_join_enz"/>
</dbReference>
<dbReference type="Pfam" id="PF02899">
    <property type="entry name" value="Phage_int_SAM_1"/>
    <property type="match status" value="1"/>
</dbReference>
<evidence type="ECO:0000256" key="5">
    <source>
        <dbReference type="PROSITE-ProRule" id="PRU01248"/>
    </source>
</evidence>
<dbReference type="InterPro" id="IPR002104">
    <property type="entry name" value="Integrase_catalytic"/>
</dbReference>
<dbReference type="InterPro" id="IPR013762">
    <property type="entry name" value="Integrase-like_cat_sf"/>
</dbReference>
<name>A0ABU9K2Z3_9BACI</name>
<dbReference type="PANTHER" id="PTHR30349">
    <property type="entry name" value="PHAGE INTEGRASE-RELATED"/>
    <property type="match status" value="1"/>
</dbReference>
<keyword evidence="3 5" id="KW-0238">DNA-binding</keyword>
<sequence length="352" mass="41894">MLSENVIELGKESDLYQDILAFINEQRSDNTKESYLVDIKQFFILCPIIQKELPFITIKDLKKIKKRDLINYRTFLKNKYNISNKTINRKITSIKMLYHFLSTDYELNTDIFNFKRLPEEHNPYGELSQTEAERFAEVAFQTEREKPYLKKMLILFAIRTSFRINEILNIRWSDFEEFEYGYKVTTKVGKGNKVNTNAITKNLYNQIEQLKEINKNTKWNGDPEIVFQITYKSVSEMMHRLLKKLNIPKERNIVFHSFRGVAIDWELEQTGDIRLAAQQGNHSNINTTYKHYIKKTKDYSQVAGIRMEEEIDLSFMDELTIDDFKKFIKNGDYKLKMCFKKYFENVIATKSN</sequence>
<evidence type="ECO:0000256" key="1">
    <source>
        <dbReference type="ARBA" id="ARBA00008857"/>
    </source>
</evidence>
<dbReference type="InterPro" id="IPR004107">
    <property type="entry name" value="Integrase_SAM-like_N"/>
</dbReference>
<evidence type="ECO:0000313" key="9">
    <source>
        <dbReference type="Proteomes" id="UP001459714"/>
    </source>
</evidence>
<accession>A0ABU9K2Z3</accession>
<dbReference type="Gene3D" id="1.10.150.130">
    <property type="match status" value="1"/>
</dbReference>
<evidence type="ECO:0000313" key="8">
    <source>
        <dbReference type="EMBL" id="MEL3959497.1"/>
    </source>
</evidence>
<gene>
    <name evidence="8" type="ORF">NST17_20305</name>
</gene>
<dbReference type="PROSITE" id="PS51898">
    <property type="entry name" value="TYR_RECOMBINASE"/>
    <property type="match status" value="1"/>
</dbReference>
<evidence type="ECO:0000256" key="2">
    <source>
        <dbReference type="ARBA" id="ARBA00022908"/>
    </source>
</evidence>
<proteinExistence type="inferred from homology"/>
<protein>
    <submittedName>
        <fullName evidence="8">Site-specific integrase</fullName>
    </submittedName>
</protein>
<dbReference type="InterPro" id="IPR044068">
    <property type="entry name" value="CB"/>
</dbReference>
<evidence type="ECO:0000259" key="7">
    <source>
        <dbReference type="PROSITE" id="PS51900"/>
    </source>
</evidence>
<dbReference type="Proteomes" id="UP001459714">
    <property type="component" value="Unassembled WGS sequence"/>
</dbReference>
<dbReference type="Pfam" id="PF00589">
    <property type="entry name" value="Phage_integrase"/>
    <property type="match status" value="1"/>
</dbReference>
<reference evidence="8 9" key="1">
    <citation type="submission" date="2024-03" db="EMBL/GenBank/DDBJ databases">
        <title>Bacilli Hybrid Assemblies.</title>
        <authorList>
            <person name="Kovac J."/>
        </authorList>
    </citation>
    <scope>NUCLEOTIDE SEQUENCE [LARGE SCALE GENOMIC DNA]</scope>
    <source>
        <strain evidence="8 9">FSL M8-0022</strain>
    </source>
</reference>
<dbReference type="Gene3D" id="1.10.443.10">
    <property type="entry name" value="Intergrase catalytic core"/>
    <property type="match status" value="1"/>
</dbReference>
<feature type="domain" description="Tyr recombinase" evidence="6">
    <location>
        <begin position="121"/>
        <end position="307"/>
    </location>
</feature>
<dbReference type="SUPFAM" id="SSF56349">
    <property type="entry name" value="DNA breaking-rejoining enzymes"/>
    <property type="match status" value="1"/>
</dbReference>
<dbReference type="InterPro" id="IPR050090">
    <property type="entry name" value="Tyrosine_recombinase_XerCD"/>
</dbReference>
<keyword evidence="2" id="KW-0229">DNA integration</keyword>
<evidence type="ECO:0000256" key="3">
    <source>
        <dbReference type="ARBA" id="ARBA00023125"/>
    </source>
</evidence>
<evidence type="ECO:0000259" key="6">
    <source>
        <dbReference type="PROSITE" id="PS51898"/>
    </source>
</evidence>
<keyword evidence="9" id="KW-1185">Reference proteome</keyword>
<dbReference type="CDD" id="cd00397">
    <property type="entry name" value="DNA_BRE_C"/>
    <property type="match status" value="1"/>
</dbReference>
<keyword evidence="4" id="KW-0233">DNA recombination</keyword>
<dbReference type="PANTHER" id="PTHR30349:SF64">
    <property type="entry name" value="PROPHAGE INTEGRASE INTD-RELATED"/>
    <property type="match status" value="1"/>
</dbReference>
<dbReference type="PROSITE" id="PS51900">
    <property type="entry name" value="CB"/>
    <property type="match status" value="1"/>
</dbReference>
<comment type="similarity">
    <text evidence="1">Belongs to the 'phage' integrase family.</text>
</comment>
<comment type="caution">
    <text evidence="8">The sequence shown here is derived from an EMBL/GenBank/DDBJ whole genome shotgun (WGS) entry which is preliminary data.</text>
</comment>
<organism evidence="8 9">
    <name type="scientific">Caldifermentibacillus hisashii</name>
    <dbReference type="NCBI Taxonomy" id="996558"/>
    <lineage>
        <taxon>Bacteria</taxon>
        <taxon>Bacillati</taxon>
        <taxon>Bacillota</taxon>
        <taxon>Bacilli</taxon>
        <taxon>Bacillales</taxon>
        <taxon>Bacillaceae</taxon>
        <taxon>Caldifermentibacillus</taxon>
    </lineage>
</organism>
<feature type="domain" description="Core-binding (CB)" evidence="7">
    <location>
        <begin position="7"/>
        <end position="102"/>
    </location>
</feature>
<evidence type="ECO:0000256" key="4">
    <source>
        <dbReference type="ARBA" id="ARBA00023172"/>
    </source>
</evidence>
<dbReference type="InterPro" id="IPR010998">
    <property type="entry name" value="Integrase_recombinase_N"/>
</dbReference>